<keyword evidence="3" id="KW-1185">Reference proteome</keyword>
<organism evidence="1 3">
    <name type="scientific">Mangrovimonas cancribranchiae</name>
    <dbReference type="NCBI Taxonomy" id="3080055"/>
    <lineage>
        <taxon>Bacteria</taxon>
        <taxon>Pseudomonadati</taxon>
        <taxon>Bacteroidota</taxon>
        <taxon>Flavobacteriia</taxon>
        <taxon>Flavobacteriales</taxon>
        <taxon>Flavobacteriaceae</taxon>
        <taxon>Mangrovimonas</taxon>
    </lineage>
</organism>
<evidence type="ECO:0000313" key="1">
    <source>
        <dbReference type="EMBL" id="WXA01968.1"/>
    </source>
</evidence>
<dbReference type="KEGG" id="mcaa:R3L15_12190"/>
<dbReference type="RefSeq" id="WP_338731986.1">
    <property type="nucleotide sequence ID" value="NZ_CP136924.1"/>
</dbReference>
<evidence type="ECO:0000313" key="2">
    <source>
        <dbReference type="EMBL" id="WXA12870.1"/>
    </source>
</evidence>
<dbReference type="EMBL" id="CP136924">
    <property type="protein sequence ID" value="WXA01968.1"/>
    <property type="molecule type" value="Genomic_DNA"/>
</dbReference>
<dbReference type="Proteomes" id="UP001368318">
    <property type="component" value="Chromosome"/>
</dbReference>
<dbReference type="AlphaFoldDB" id="A0AAU6NWK0"/>
<name>A0AAU6NWK0_9FLAO</name>
<protein>
    <submittedName>
        <fullName evidence="1">Uncharacterized protein</fullName>
    </submittedName>
</protein>
<dbReference type="EMBL" id="CP136925">
    <property type="protein sequence ID" value="WXA12870.1"/>
    <property type="molecule type" value="Genomic_DNA"/>
</dbReference>
<reference evidence="1 3" key="1">
    <citation type="submission" date="2023-10" db="EMBL/GenBank/DDBJ databases">
        <title>Culture-based analysis of two novel bacteria associated with mangrove crab gills.</title>
        <authorList>
            <person name="Yang X."/>
            <person name="Garuglieri E."/>
            <person name="Van Goethem M.W."/>
            <person name="Fusi M."/>
            <person name="Marasco R."/>
            <person name="Daffonchio D.G."/>
        </authorList>
    </citation>
    <scope>NUCLEOTIDE SEQUENCE [LARGE SCALE GENOMIC DNA]</scope>
    <source>
        <strain evidence="2">UG2-1</strain>
        <strain evidence="1">UG2-2</strain>
        <strain evidence="3">UG2_2</strain>
    </source>
</reference>
<evidence type="ECO:0000313" key="3">
    <source>
        <dbReference type="Proteomes" id="UP001368318"/>
    </source>
</evidence>
<sequence length="136" mass="16181">MKDALKILEANQLMRHLILFKLYIESDGAAMKYFYQLEKSIEDLYGDDFSRESFLNNKRYLDVNNGFIDRNATFLTYEGLDYLEKWLKSFGELNNEDKDLLNKKLPKPIFDFFKFSKETTTVLSFVNQVLKLSDRF</sequence>
<gene>
    <name evidence="2" type="ORF">R3L15_12190</name>
    <name evidence="1" type="ORF">R3L16_09400</name>
</gene>
<accession>A0AAU6NWK0</accession>
<proteinExistence type="predicted"/>